<dbReference type="InterPro" id="IPR003682">
    <property type="entry name" value="rRNA_ssu_MeTfrase_G"/>
</dbReference>
<dbReference type="HAMAP" id="MF_00074">
    <property type="entry name" value="16SrRNA_methyltr_G"/>
    <property type="match status" value="1"/>
</dbReference>
<proteinExistence type="inferred from homology"/>
<evidence type="ECO:0000256" key="1">
    <source>
        <dbReference type="ARBA" id="ARBA00022490"/>
    </source>
</evidence>
<keyword evidence="8" id="KW-1185">Reference proteome</keyword>
<keyword evidence="4 6" id="KW-0808">Transferase</keyword>
<dbReference type="GO" id="GO:0070043">
    <property type="term" value="F:rRNA (guanine-N7-)-methyltransferase activity"/>
    <property type="evidence" value="ECO:0007669"/>
    <property type="project" value="UniProtKB-UniRule"/>
</dbReference>
<feature type="binding site" evidence="6">
    <location>
        <begin position="97"/>
        <end position="98"/>
    </location>
    <ligand>
        <name>S-adenosyl-L-methionine</name>
        <dbReference type="ChEBI" id="CHEBI:59789"/>
    </ligand>
</feature>
<dbReference type="NCBIfam" id="TIGR00138">
    <property type="entry name" value="rsmG_gidB"/>
    <property type="match status" value="1"/>
</dbReference>
<dbReference type="RefSeq" id="WP_166412383.1">
    <property type="nucleotide sequence ID" value="NZ_CP049869.1"/>
</dbReference>
<feature type="binding site" evidence="6">
    <location>
        <position position="110"/>
    </location>
    <ligand>
        <name>S-adenosyl-L-methionine</name>
        <dbReference type="ChEBI" id="CHEBI:59789"/>
    </ligand>
</feature>
<evidence type="ECO:0000256" key="6">
    <source>
        <dbReference type="HAMAP-Rule" id="MF_00074"/>
    </source>
</evidence>
<evidence type="ECO:0000256" key="5">
    <source>
        <dbReference type="ARBA" id="ARBA00022691"/>
    </source>
</evidence>
<dbReference type="AlphaFoldDB" id="A0A6G7YTC9"/>
<dbReference type="CDD" id="cd02440">
    <property type="entry name" value="AdoMet_MTases"/>
    <property type="match status" value="1"/>
</dbReference>
<evidence type="ECO:0000256" key="3">
    <source>
        <dbReference type="ARBA" id="ARBA00022603"/>
    </source>
</evidence>
<dbReference type="SUPFAM" id="SSF53335">
    <property type="entry name" value="S-adenosyl-L-methionine-dependent methyltransferases"/>
    <property type="match status" value="1"/>
</dbReference>
<dbReference type="EMBL" id="CP049869">
    <property type="protein sequence ID" value="QIK79998.1"/>
    <property type="molecule type" value="Genomic_DNA"/>
</dbReference>
<dbReference type="Gene3D" id="3.40.50.150">
    <property type="entry name" value="Vaccinia Virus protein VP39"/>
    <property type="match status" value="1"/>
</dbReference>
<keyword evidence="5 6" id="KW-0949">S-adenosyl-L-methionine</keyword>
<keyword evidence="1 6" id="KW-0963">Cytoplasm</keyword>
<feature type="binding site" evidence="6">
    <location>
        <position position="52"/>
    </location>
    <ligand>
        <name>S-adenosyl-L-methionine</name>
        <dbReference type="ChEBI" id="CHEBI:59789"/>
    </ligand>
</feature>
<dbReference type="Proteomes" id="UP000503222">
    <property type="component" value="Chromosome"/>
</dbReference>
<gene>
    <name evidence="6 7" type="primary">rsmG</name>
    <name evidence="7" type="ORF">G7077_07095</name>
</gene>
<dbReference type="PANTHER" id="PTHR31760">
    <property type="entry name" value="S-ADENOSYL-L-METHIONINE-DEPENDENT METHYLTRANSFERASES SUPERFAMILY PROTEIN"/>
    <property type="match status" value="1"/>
</dbReference>
<evidence type="ECO:0000256" key="2">
    <source>
        <dbReference type="ARBA" id="ARBA00022552"/>
    </source>
</evidence>
<reference evidence="7 8" key="1">
    <citation type="submission" date="2020-03" db="EMBL/GenBank/DDBJ databases">
        <title>Sphingomonas sp. nov., isolated from fish.</title>
        <authorList>
            <person name="Hyun D.-W."/>
            <person name="Bae J.-W."/>
        </authorList>
    </citation>
    <scope>NUCLEOTIDE SEQUENCE [LARGE SCALE GENOMIC DNA]</scope>
    <source>
        <strain evidence="7 8">HDW15B</strain>
    </source>
</reference>
<sequence>MALLRDEAKRQNLIAESTADDLWKRHILDSAQLLRVAPNTGTWADIGSGAGLPGIIVAILSGNPVTLIEPRRLRADFLRRVREELRLSDVHVITGKVERVEGQFDIITARAVAALDRLLGITVHLAHQRTVWVLPKGRRVQEELGEAQRSWHYDLRAEPSCTDADSSILLLSNVKAKRKP</sequence>
<dbReference type="KEGG" id="spii:G7077_07095"/>
<accession>A0A6G7YTC9</accession>
<dbReference type="PANTHER" id="PTHR31760:SF0">
    <property type="entry name" value="S-ADENOSYL-L-METHIONINE-DEPENDENT METHYLTRANSFERASES SUPERFAMILY PROTEIN"/>
    <property type="match status" value="1"/>
</dbReference>
<name>A0A6G7YTC9_9SPHN</name>
<evidence type="ECO:0000256" key="4">
    <source>
        <dbReference type="ARBA" id="ARBA00022679"/>
    </source>
</evidence>
<keyword evidence="2 6" id="KW-0698">rRNA processing</keyword>
<comment type="function">
    <text evidence="6">Specifically methylates the N7 position of guanine in position 527 of 16S rRNA.</text>
</comment>
<evidence type="ECO:0000313" key="7">
    <source>
        <dbReference type="EMBL" id="QIK79998.1"/>
    </source>
</evidence>
<keyword evidence="3 6" id="KW-0489">Methyltransferase</keyword>
<comment type="caution">
    <text evidence="6">Lacks conserved residue(s) required for the propagation of feature annotation.</text>
</comment>
<comment type="similarity">
    <text evidence="6">Belongs to the methyltransferase superfamily. RNA methyltransferase RsmG family.</text>
</comment>
<dbReference type="InterPro" id="IPR029063">
    <property type="entry name" value="SAM-dependent_MTases_sf"/>
</dbReference>
<comment type="catalytic activity">
    <reaction evidence="6">
        <text>guanosine(527) in 16S rRNA + S-adenosyl-L-methionine = N(7)-methylguanosine(527) in 16S rRNA + S-adenosyl-L-homocysteine</text>
        <dbReference type="Rhea" id="RHEA:42732"/>
        <dbReference type="Rhea" id="RHEA-COMP:10209"/>
        <dbReference type="Rhea" id="RHEA-COMP:10210"/>
        <dbReference type="ChEBI" id="CHEBI:57856"/>
        <dbReference type="ChEBI" id="CHEBI:59789"/>
        <dbReference type="ChEBI" id="CHEBI:74269"/>
        <dbReference type="ChEBI" id="CHEBI:74480"/>
        <dbReference type="EC" id="2.1.1.170"/>
    </reaction>
</comment>
<dbReference type="PIRSF" id="PIRSF003078">
    <property type="entry name" value="GidB"/>
    <property type="match status" value="1"/>
</dbReference>
<dbReference type="Pfam" id="PF02527">
    <property type="entry name" value="GidB"/>
    <property type="match status" value="1"/>
</dbReference>
<feature type="binding site" evidence="6">
    <location>
        <position position="47"/>
    </location>
    <ligand>
        <name>S-adenosyl-L-methionine</name>
        <dbReference type="ChEBI" id="CHEBI:59789"/>
    </ligand>
</feature>
<dbReference type="GO" id="GO:0005829">
    <property type="term" value="C:cytosol"/>
    <property type="evidence" value="ECO:0007669"/>
    <property type="project" value="TreeGrafter"/>
</dbReference>
<organism evidence="7 8">
    <name type="scientific">Sphingomonas piscis</name>
    <dbReference type="NCBI Taxonomy" id="2714943"/>
    <lineage>
        <taxon>Bacteria</taxon>
        <taxon>Pseudomonadati</taxon>
        <taxon>Pseudomonadota</taxon>
        <taxon>Alphaproteobacteria</taxon>
        <taxon>Sphingomonadales</taxon>
        <taxon>Sphingomonadaceae</taxon>
        <taxon>Sphingomonas</taxon>
    </lineage>
</organism>
<evidence type="ECO:0000313" key="8">
    <source>
        <dbReference type="Proteomes" id="UP000503222"/>
    </source>
</evidence>
<protein>
    <recommendedName>
        <fullName evidence="6">Ribosomal RNA small subunit methyltransferase G</fullName>
        <ecNumber evidence="6">2.1.1.170</ecNumber>
    </recommendedName>
    <alternativeName>
        <fullName evidence="6">16S rRNA 7-methylguanosine methyltransferase</fullName>
        <shortName evidence="6">16S rRNA m7G methyltransferase</shortName>
    </alternativeName>
</protein>
<comment type="subcellular location">
    <subcellularLocation>
        <location evidence="6">Cytoplasm</location>
    </subcellularLocation>
</comment>
<dbReference type="EC" id="2.1.1.170" evidence="6"/>